<sequence>MAGSKYFIRVCAVTSYGQGSYSYSYSYLQKTVPPLNLKVSSTYSYMSGAGYGLQVYVYWYRPYWYSGPVQYEVRWQCVRSGLDYTGCSYSYWTTRVVNSTDTYVNVPYYGTAYEFEITIITSHGRGLPRKLSYFVPPLNGIPRNFSCKVSADSVVLTCYWSPPTDFNPAAFNYYWFQYKCDDCQYSYFHYKQINDLNTTSTNVSVSRGAQWTAMLQVSTIYGYGKYAQITLVTTAVVNPVLDLNVKLVGNTKNVVHLSWKAPSNTSDIQNYLVITKRHLYSFNTIRNITSDTNLNLTLPCGNTYDFTVKAQTTRGISADNKISLEIKPSVKAVTNLAVNFIGGEDTRSTDRTKERENGFLLTWNAPPDVKAADIKYYEIIVTNLRTGELVDHTKTDAKATSWTIKRKDHEEDLQTGEQYIFQVRCNALCGFGSSSAQVGLYYSGVFNAENVHRLSLSPGVSNRWNSMIEKPIDNHTNLRHRLVIDCQYQSINFYQMVLIDIDCHRLSFHPLDTLDTRGITVYFHPSFEFSDHSAFCFLIELLSSSSPSLAPPSAVVTYPSATYTSQLSSAASVTATKSPLYPSPTSYTSSATVTYASSTKKPFSSSPQSHSSNHINRPFPYWAVATTAAAGAIIVFLVVYIVLKKCKKDRRTTLKYLQADYPQDMQESISEDNSPLLLENFTDDETLIRA</sequence>
<dbReference type="Gene3D" id="2.60.40.10">
    <property type="entry name" value="Immunoglobulins"/>
    <property type="match status" value="2"/>
</dbReference>
<dbReference type="InterPro" id="IPR036116">
    <property type="entry name" value="FN3_sf"/>
</dbReference>
<feature type="transmembrane region" description="Helical" evidence="1">
    <location>
        <begin position="619"/>
        <end position="643"/>
    </location>
</feature>
<dbReference type="SUPFAM" id="SSF49265">
    <property type="entry name" value="Fibronectin type III"/>
    <property type="match status" value="1"/>
</dbReference>
<dbReference type="InterPro" id="IPR003961">
    <property type="entry name" value="FN3_dom"/>
</dbReference>
<organism evidence="3 4">
    <name type="scientific">Porites evermanni</name>
    <dbReference type="NCBI Taxonomy" id="104178"/>
    <lineage>
        <taxon>Eukaryota</taxon>
        <taxon>Metazoa</taxon>
        <taxon>Cnidaria</taxon>
        <taxon>Anthozoa</taxon>
        <taxon>Hexacorallia</taxon>
        <taxon>Scleractinia</taxon>
        <taxon>Fungiina</taxon>
        <taxon>Poritidae</taxon>
        <taxon>Porites</taxon>
    </lineage>
</organism>
<proteinExistence type="predicted"/>
<keyword evidence="1" id="KW-0812">Transmembrane</keyword>
<evidence type="ECO:0000313" key="4">
    <source>
        <dbReference type="Proteomes" id="UP001159427"/>
    </source>
</evidence>
<reference evidence="3 4" key="1">
    <citation type="submission" date="2022-05" db="EMBL/GenBank/DDBJ databases">
        <authorList>
            <consortium name="Genoscope - CEA"/>
            <person name="William W."/>
        </authorList>
    </citation>
    <scope>NUCLEOTIDE SEQUENCE [LARGE SCALE GENOMIC DNA]</scope>
</reference>
<comment type="caution">
    <text evidence="3">The sequence shown here is derived from an EMBL/GenBank/DDBJ whole genome shotgun (WGS) entry which is preliminary data.</text>
</comment>
<dbReference type="InterPro" id="IPR013783">
    <property type="entry name" value="Ig-like_fold"/>
</dbReference>
<protein>
    <recommendedName>
        <fullName evidence="2">Fibronectin type-III domain-containing protein</fullName>
    </recommendedName>
</protein>
<evidence type="ECO:0000313" key="3">
    <source>
        <dbReference type="EMBL" id="CAH3170723.1"/>
    </source>
</evidence>
<keyword evidence="4" id="KW-1185">Reference proteome</keyword>
<keyword evidence="1" id="KW-1133">Transmembrane helix</keyword>
<evidence type="ECO:0000256" key="1">
    <source>
        <dbReference type="SAM" id="Phobius"/>
    </source>
</evidence>
<dbReference type="EMBL" id="CALNXI010001496">
    <property type="protein sequence ID" value="CAH3170723.1"/>
    <property type="molecule type" value="Genomic_DNA"/>
</dbReference>
<accession>A0ABN8QUN3</accession>
<name>A0ABN8QUN3_9CNID</name>
<gene>
    <name evidence="3" type="ORF">PEVE_00007413</name>
</gene>
<dbReference type="CDD" id="cd00063">
    <property type="entry name" value="FN3"/>
    <property type="match status" value="2"/>
</dbReference>
<feature type="domain" description="Fibronectin type-III" evidence="2">
    <location>
        <begin position="239"/>
        <end position="332"/>
    </location>
</feature>
<keyword evidence="1" id="KW-0472">Membrane</keyword>
<dbReference type="SMART" id="SM00060">
    <property type="entry name" value="FN3"/>
    <property type="match status" value="2"/>
</dbReference>
<dbReference type="PROSITE" id="PS50853">
    <property type="entry name" value="FN3"/>
    <property type="match status" value="1"/>
</dbReference>
<dbReference type="Proteomes" id="UP001159427">
    <property type="component" value="Unassembled WGS sequence"/>
</dbReference>
<evidence type="ECO:0000259" key="2">
    <source>
        <dbReference type="PROSITE" id="PS50853"/>
    </source>
</evidence>